<dbReference type="GO" id="GO:0043625">
    <property type="term" value="C:delta DNA polymerase complex"/>
    <property type="evidence" value="ECO:0007669"/>
    <property type="project" value="TreeGrafter"/>
</dbReference>
<evidence type="ECO:0000256" key="1">
    <source>
        <dbReference type="SAM" id="MobiDB-lite"/>
    </source>
</evidence>
<gene>
    <name evidence="2" type="ORF">GAYE_SCF19G3994</name>
</gene>
<protein>
    <recommendedName>
        <fullName evidence="4">DNA polymerase delta subunit 4</fullName>
    </recommendedName>
</protein>
<dbReference type="Proteomes" id="UP001300502">
    <property type="component" value="Unassembled WGS sequence"/>
</dbReference>
<dbReference type="EMBL" id="JANCYU010000036">
    <property type="protein sequence ID" value="KAK4526083.1"/>
    <property type="molecule type" value="Genomic_DNA"/>
</dbReference>
<dbReference type="PANTHER" id="PTHR14303">
    <property type="entry name" value="DNA POLYMERASE DELTA SUBUNIT 4"/>
    <property type="match status" value="1"/>
</dbReference>
<reference evidence="2 3" key="1">
    <citation type="submission" date="2022-07" db="EMBL/GenBank/DDBJ databases">
        <title>Genome-wide signatures of adaptation to extreme environments.</title>
        <authorList>
            <person name="Cho C.H."/>
            <person name="Yoon H.S."/>
        </authorList>
    </citation>
    <scope>NUCLEOTIDE SEQUENCE [LARGE SCALE GENOMIC DNA]</scope>
    <source>
        <strain evidence="2 3">108.79 E11</strain>
    </source>
</reference>
<dbReference type="Pfam" id="PF04081">
    <property type="entry name" value="DNA_pol_delta_4"/>
    <property type="match status" value="1"/>
</dbReference>
<dbReference type="InterPro" id="IPR007218">
    <property type="entry name" value="DNA_pol_delta_4"/>
</dbReference>
<dbReference type="GO" id="GO:0006261">
    <property type="term" value="P:DNA-templated DNA replication"/>
    <property type="evidence" value="ECO:0007669"/>
    <property type="project" value="TreeGrafter"/>
</dbReference>
<sequence length="102" mass="11894">MQRGRITAYGKAKRNSAKASKDKKQKQKTVVTNIQEREQEERILKEFDLNYQFGPCVGIGRLTRWKRAQSLGLNPPKIVLEILERRGSEVDEDLFQTYKNLI</sequence>
<organism evidence="2 3">
    <name type="scientific">Galdieria yellowstonensis</name>
    <dbReference type="NCBI Taxonomy" id="3028027"/>
    <lineage>
        <taxon>Eukaryota</taxon>
        <taxon>Rhodophyta</taxon>
        <taxon>Bangiophyceae</taxon>
        <taxon>Galdieriales</taxon>
        <taxon>Galdieriaceae</taxon>
        <taxon>Galdieria</taxon>
    </lineage>
</organism>
<dbReference type="GO" id="GO:0000731">
    <property type="term" value="P:DNA synthesis involved in DNA repair"/>
    <property type="evidence" value="ECO:0007669"/>
    <property type="project" value="InterPro"/>
</dbReference>
<feature type="region of interest" description="Disordered" evidence="1">
    <location>
        <begin position="1"/>
        <end position="31"/>
    </location>
</feature>
<dbReference type="PANTHER" id="PTHR14303:SF0">
    <property type="entry name" value="DNA POLYMERASE DELTA SUBUNIT 4"/>
    <property type="match status" value="1"/>
</dbReference>
<feature type="compositionally biased region" description="Basic residues" evidence="1">
    <location>
        <begin position="11"/>
        <end position="27"/>
    </location>
</feature>
<accession>A0AAV9IFF8</accession>
<comment type="caution">
    <text evidence="2">The sequence shown here is derived from an EMBL/GenBank/DDBJ whole genome shotgun (WGS) entry which is preliminary data.</text>
</comment>
<dbReference type="AlphaFoldDB" id="A0AAV9IFF8"/>
<keyword evidence="3" id="KW-1185">Reference proteome</keyword>
<evidence type="ECO:0008006" key="4">
    <source>
        <dbReference type="Google" id="ProtNLM"/>
    </source>
</evidence>
<evidence type="ECO:0000313" key="2">
    <source>
        <dbReference type="EMBL" id="KAK4526083.1"/>
    </source>
</evidence>
<proteinExistence type="predicted"/>
<evidence type="ECO:0000313" key="3">
    <source>
        <dbReference type="Proteomes" id="UP001300502"/>
    </source>
</evidence>
<name>A0AAV9IFF8_9RHOD</name>
<dbReference type="GO" id="GO:0003887">
    <property type="term" value="F:DNA-directed DNA polymerase activity"/>
    <property type="evidence" value="ECO:0007669"/>
    <property type="project" value="TreeGrafter"/>
</dbReference>